<accession>A0A0V1CZF6</accession>
<keyword evidence="3" id="KW-1185">Reference proteome</keyword>
<dbReference type="OrthoDB" id="10427624at2759"/>
<dbReference type="EMBL" id="JYDI01000067">
    <property type="protein sequence ID" value="KRY54596.1"/>
    <property type="molecule type" value="Genomic_DNA"/>
</dbReference>
<reference evidence="2 3" key="1">
    <citation type="submission" date="2015-01" db="EMBL/GenBank/DDBJ databases">
        <title>Evolution of Trichinella species and genotypes.</title>
        <authorList>
            <person name="Korhonen P.K."/>
            <person name="Edoardo P."/>
            <person name="Giuseppe L.R."/>
            <person name="Gasser R.B."/>
        </authorList>
    </citation>
    <scope>NUCLEOTIDE SEQUENCE [LARGE SCALE GENOMIC DNA]</scope>
    <source>
        <strain evidence="2">ISS120</strain>
    </source>
</reference>
<dbReference type="AlphaFoldDB" id="A0A0V1CZF6"/>
<evidence type="ECO:0008006" key="4">
    <source>
        <dbReference type="Google" id="ProtNLM"/>
    </source>
</evidence>
<feature type="compositionally biased region" description="Basic and acidic residues" evidence="1">
    <location>
        <begin position="56"/>
        <end position="65"/>
    </location>
</feature>
<gene>
    <name evidence="2" type="ORF">T03_14784</name>
</gene>
<protein>
    <recommendedName>
        <fullName evidence="4">FLYWCH-type domain-containing protein</fullName>
    </recommendedName>
</protein>
<comment type="caution">
    <text evidence="2">The sequence shown here is derived from an EMBL/GenBank/DDBJ whole genome shotgun (WGS) entry which is preliminary data.</text>
</comment>
<evidence type="ECO:0000256" key="1">
    <source>
        <dbReference type="SAM" id="MobiDB-lite"/>
    </source>
</evidence>
<dbReference type="Proteomes" id="UP000054653">
    <property type="component" value="Unassembled WGS sequence"/>
</dbReference>
<feature type="region of interest" description="Disordered" evidence="1">
    <location>
        <begin position="46"/>
        <end position="65"/>
    </location>
</feature>
<organism evidence="2 3">
    <name type="scientific">Trichinella britovi</name>
    <name type="common">Parasitic roundworm</name>
    <dbReference type="NCBI Taxonomy" id="45882"/>
    <lineage>
        <taxon>Eukaryota</taxon>
        <taxon>Metazoa</taxon>
        <taxon>Ecdysozoa</taxon>
        <taxon>Nematoda</taxon>
        <taxon>Enoplea</taxon>
        <taxon>Dorylaimia</taxon>
        <taxon>Trichinellida</taxon>
        <taxon>Trichinellidae</taxon>
        <taxon>Trichinella</taxon>
    </lineage>
</organism>
<name>A0A0V1CZF6_TRIBR</name>
<evidence type="ECO:0000313" key="3">
    <source>
        <dbReference type="Proteomes" id="UP000054653"/>
    </source>
</evidence>
<proteinExistence type="predicted"/>
<sequence>MSELCLVPNYGGSISRVYEGRAYKLKHARRQRKYWISSKRQINKQQERSMLSCQENEEHLKQIKK</sequence>
<evidence type="ECO:0000313" key="2">
    <source>
        <dbReference type="EMBL" id="KRY54596.1"/>
    </source>
</evidence>